<dbReference type="InterPro" id="IPR051561">
    <property type="entry name" value="FRAS1_ECM"/>
</dbReference>
<protein>
    <recommendedName>
        <fullName evidence="6">Laminin G domain-containing protein</fullName>
    </recommendedName>
</protein>
<dbReference type="PANTHER" id="PTHR45739">
    <property type="entry name" value="MATRIX PROTEIN, PUTATIVE-RELATED"/>
    <property type="match status" value="1"/>
</dbReference>
<dbReference type="SUPFAM" id="SSF49899">
    <property type="entry name" value="Concanavalin A-like lectins/glucanases"/>
    <property type="match status" value="2"/>
</dbReference>
<dbReference type="PROSITE" id="PS51854">
    <property type="entry name" value="CSPG"/>
    <property type="match status" value="1"/>
</dbReference>
<organism evidence="7 8">
    <name type="scientific">Eschrichtius robustus</name>
    <name type="common">California gray whale</name>
    <name type="synonym">Eschrichtius gibbosus</name>
    <dbReference type="NCBI Taxonomy" id="9764"/>
    <lineage>
        <taxon>Eukaryota</taxon>
        <taxon>Metazoa</taxon>
        <taxon>Chordata</taxon>
        <taxon>Craniata</taxon>
        <taxon>Vertebrata</taxon>
        <taxon>Euteleostomi</taxon>
        <taxon>Mammalia</taxon>
        <taxon>Eutheria</taxon>
        <taxon>Laurasiatheria</taxon>
        <taxon>Artiodactyla</taxon>
        <taxon>Whippomorpha</taxon>
        <taxon>Cetacea</taxon>
        <taxon>Mysticeti</taxon>
        <taxon>Eschrichtiidae</taxon>
        <taxon>Eschrichtius</taxon>
    </lineage>
</organism>
<evidence type="ECO:0000313" key="7">
    <source>
        <dbReference type="EMBL" id="KAJ8778461.1"/>
    </source>
</evidence>
<reference evidence="7 8" key="1">
    <citation type="submission" date="2022-11" db="EMBL/GenBank/DDBJ databases">
        <title>Whole genome sequence of Eschrichtius robustus ER-17-0199.</title>
        <authorList>
            <person name="Bruniche-Olsen A."/>
            <person name="Black A.N."/>
            <person name="Fields C.J."/>
            <person name="Walden K."/>
            <person name="Dewoody J.A."/>
        </authorList>
    </citation>
    <scope>NUCLEOTIDE SEQUENCE [LARGE SCALE GENOMIC DNA]</scope>
    <source>
        <strain evidence="7">ER-17-0199</strain>
        <tissue evidence="7">Blubber</tissue>
    </source>
</reference>
<evidence type="ECO:0000313" key="8">
    <source>
        <dbReference type="Proteomes" id="UP001159641"/>
    </source>
</evidence>
<dbReference type="GO" id="GO:0009653">
    <property type="term" value="P:anatomical structure morphogenesis"/>
    <property type="evidence" value="ECO:0007669"/>
    <property type="project" value="TreeGrafter"/>
</dbReference>
<dbReference type="PANTHER" id="PTHR45739:SF12">
    <property type="entry name" value="CHONDROITIN SULFATE PROTEOGLYCAN 4-LIKE ISOFORM X2"/>
    <property type="match status" value="1"/>
</dbReference>
<comment type="caution">
    <text evidence="7">The sequence shown here is derived from an EMBL/GenBank/DDBJ whole genome shotgun (WGS) entry which is preliminary data.</text>
</comment>
<keyword evidence="8" id="KW-1185">Reference proteome</keyword>
<feature type="domain" description="Laminin G" evidence="6">
    <location>
        <begin position="1"/>
        <end position="172"/>
    </location>
</feature>
<evidence type="ECO:0000256" key="2">
    <source>
        <dbReference type="ARBA" id="ARBA00022737"/>
    </source>
</evidence>
<evidence type="ECO:0000256" key="5">
    <source>
        <dbReference type="PROSITE-ProRule" id="PRU01201"/>
    </source>
</evidence>
<dbReference type="EMBL" id="JAIQCJ010002244">
    <property type="protein sequence ID" value="KAJ8778461.1"/>
    <property type="molecule type" value="Genomic_DNA"/>
</dbReference>
<comment type="caution">
    <text evidence="4">Lacks conserved residue(s) required for the propagation of feature annotation.</text>
</comment>
<keyword evidence="2" id="KW-0677">Repeat</keyword>
<dbReference type="InterPro" id="IPR039005">
    <property type="entry name" value="CSPG_rpt"/>
</dbReference>
<name>A0AB34GI32_ESCRO</name>
<proteinExistence type="predicted"/>
<evidence type="ECO:0000256" key="3">
    <source>
        <dbReference type="ARBA" id="ARBA00023180"/>
    </source>
</evidence>
<dbReference type="AlphaFoldDB" id="A0AB34GI32"/>
<dbReference type="CDD" id="cd00110">
    <property type="entry name" value="LamG"/>
    <property type="match status" value="1"/>
</dbReference>
<dbReference type="InterPro" id="IPR001791">
    <property type="entry name" value="Laminin_G"/>
</dbReference>
<dbReference type="Gene3D" id="2.60.120.200">
    <property type="match status" value="2"/>
</dbReference>
<dbReference type="Pfam" id="PF02210">
    <property type="entry name" value="Laminin_G_2"/>
    <property type="match status" value="2"/>
</dbReference>
<dbReference type="Proteomes" id="UP001159641">
    <property type="component" value="Unassembled WGS sequence"/>
</dbReference>
<accession>A0AB34GI32</accession>
<evidence type="ECO:0000256" key="1">
    <source>
        <dbReference type="ARBA" id="ARBA00022729"/>
    </source>
</evidence>
<dbReference type="InterPro" id="IPR013320">
    <property type="entry name" value="ConA-like_dom_sf"/>
</dbReference>
<evidence type="ECO:0000259" key="6">
    <source>
        <dbReference type="PROSITE" id="PS50025"/>
    </source>
</evidence>
<keyword evidence="1" id="KW-0732">Signal</keyword>
<feature type="repeat" description="CSPG" evidence="5">
    <location>
        <begin position="535"/>
        <end position="626"/>
    </location>
</feature>
<dbReference type="Pfam" id="PF16184">
    <property type="entry name" value="Cadherin_3"/>
    <property type="match status" value="2"/>
</dbReference>
<evidence type="ECO:0000256" key="4">
    <source>
        <dbReference type="PROSITE-ProRule" id="PRU00122"/>
    </source>
</evidence>
<dbReference type="PROSITE" id="PS50025">
    <property type="entry name" value="LAM_G_DOMAIN"/>
    <property type="match status" value="1"/>
</dbReference>
<keyword evidence="3" id="KW-0325">Glycoprotein</keyword>
<sequence>MEKSICNSVSVEALATPLESSEEGLTHQRYPELEQENAETLFPHNRSVGYPRKQVRVNLGTGEQVLLSEKRLRADDLVWHLVELYCFKDSISLVIDKHYEMTGQITGGVHNLHCQHGIYIAGHGGLDVPYLDGESPNFRGCMEDVVFNQREILTSLRSYPGFKKVYEVSLGCNDEFFAAEDEAINFFSSRSCVTFPEWMVQGDGLFEFALQTGTQQALLLFRDNQWHIIQRRFTERYLDLMVDEQGVRTLLPLQSKLFVSEGPLFVGGLDSRKGEEVKRGHQNSRILLRASDGELVSNTVVLRVMAVPWDFAVANRTGVVVRQGGTVLITQGNLLVEVNGEGPEVDTRYAITHPPRHDSITTFTDQDSLGERLMYVHDDSETQCDEFLLTASTAGPGQEEVVRDFDTEHLSTEIKVTVSVELKNDEKPVHVVDKVFHVVRNGQRLLTLANLCYHEPDADFDDGQLLYTRRGIPNGDLVQASDPTQKLYQFRQEDLREGRVLFRHQGADSARFVLFVTDGVHYTSSLLEVSVSDPYVRIANNTGLLVQRGKDSSLTTTNLSVTTNQDVRTDHEIKFHILRPPKRGRVLVNSSGPGSFSLHDLKQGRVIYRHDGSGSFDVFNLTVKVKDTYLEVGVYVQVDSESHQHHTQILHSKTLVVEEGKPVKLSRGRLQYNFLSPRFLATVNDALLVH</sequence>
<gene>
    <name evidence="7" type="ORF">J1605_013648</name>
</gene>